<dbReference type="PANTHER" id="PTHR48059:SF30">
    <property type="entry name" value="OS06G0587000 PROTEIN"/>
    <property type="match status" value="1"/>
</dbReference>
<evidence type="ECO:0000256" key="1">
    <source>
        <dbReference type="ARBA" id="ARBA00004196"/>
    </source>
</evidence>
<dbReference type="InterPro" id="IPR001611">
    <property type="entry name" value="Leu-rich_rpt"/>
</dbReference>
<evidence type="ECO:0000313" key="3">
    <source>
        <dbReference type="Proteomes" id="UP000834106"/>
    </source>
</evidence>
<evidence type="ECO:0000313" key="2">
    <source>
        <dbReference type="EMBL" id="CAI9786687.1"/>
    </source>
</evidence>
<protein>
    <submittedName>
        <fullName evidence="2">Uncharacterized protein</fullName>
    </submittedName>
</protein>
<proteinExistence type="predicted"/>
<dbReference type="Pfam" id="PF00560">
    <property type="entry name" value="LRR_1"/>
    <property type="match status" value="1"/>
</dbReference>
<dbReference type="Gene3D" id="3.80.10.10">
    <property type="entry name" value="Ribonuclease Inhibitor"/>
    <property type="match status" value="1"/>
</dbReference>
<reference evidence="2" key="1">
    <citation type="submission" date="2023-05" db="EMBL/GenBank/DDBJ databases">
        <authorList>
            <person name="Huff M."/>
        </authorList>
    </citation>
    <scope>NUCLEOTIDE SEQUENCE</scope>
</reference>
<dbReference type="Pfam" id="PF13855">
    <property type="entry name" value="LRR_8"/>
    <property type="match status" value="1"/>
</dbReference>
<dbReference type="EMBL" id="OU503057">
    <property type="protein sequence ID" value="CAI9786687.1"/>
    <property type="molecule type" value="Genomic_DNA"/>
</dbReference>
<keyword evidence="3" id="KW-1185">Reference proteome</keyword>
<gene>
    <name evidence="2" type="ORF">FPE_LOCUS34117</name>
</gene>
<dbReference type="InterPro" id="IPR051848">
    <property type="entry name" value="PGIP"/>
</dbReference>
<dbReference type="AlphaFoldDB" id="A0AAD2ECA1"/>
<accession>A0AAD2ECA1</accession>
<dbReference type="PANTHER" id="PTHR48059">
    <property type="entry name" value="POLYGALACTURONASE INHIBITOR 1"/>
    <property type="match status" value="1"/>
</dbReference>
<dbReference type="Proteomes" id="UP000834106">
    <property type="component" value="Chromosome 22"/>
</dbReference>
<dbReference type="SUPFAM" id="SSF52058">
    <property type="entry name" value="L domain-like"/>
    <property type="match status" value="1"/>
</dbReference>
<dbReference type="InterPro" id="IPR032675">
    <property type="entry name" value="LRR_dom_sf"/>
</dbReference>
<name>A0AAD2ECA1_9LAMI</name>
<organism evidence="2 3">
    <name type="scientific">Fraxinus pennsylvanica</name>
    <dbReference type="NCBI Taxonomy" id="56036"/>
    <lineage>
        <taxon>Eukaryota</taxon>
        <taxon>Viridiplantae</taxon>
        <taxon>Streptophyta</taxon>
        <taxon>Embryophyta</taxon>
        <taxon>Tracheophyta</taxon>
        <taxon>Spermatophyta</taxon>
        <taxon>Magnoliopsida</taxon>
        <taxon>eudicotyledons</taxon>
        <taxon>Gunneridae</taxon>
        <taxon>Pentapetalae</taxon>
        <taxon>asterids</taxon>
        <taxon>lamiids</taxon>
        <taxon>Lamiales</taxon>
        <taxon>Oleaceae</taxon>
        <taxon>Oleeae</taxon>
        <taxon>Fraxinus</taxon>
    </lineage>
</organism>
<sequence length="146" mass="16313">MYNENFLAFDYFSGGIPLEIGNLSRLETLSVQGGSLTGPFPSFVFNISSLKVIDFDNNSLSGSLSVDIYHKLPELEELHLKSNQLTGLTLSNILDFKRLWWISLSKNKLTGGVPAKVGNLTGLKYLYLANNRLTGMFDCFHIVNFE</sequence>
<comment type="subcellular location">
    <subcellularLocation>
        <location evidence="1">Cell envelope</location>
    </subcellularLocation>
</comment>